<dbReference type="EMBL" id="DS469514">
    <property type="protein sequence ID" value="EDO48356.1"/>
    <property type="molecule type" value="Genomic_DNA"/>
</dbReference>
<evidence type="ECO:0000313" key="9">
    <source>
        <dbReference type="EMBL" id="EDO48356.1"/>
    </source>
</evidence>
<name>A7RJD2_NEMVE</name>
<dbReference type="Pfam" id="PF00001">
    <property type="entry name" value="7tm_1"/>
    <property type="match status" value="1"/>
</dbReference>
<dbReference type="SUPFAM" id="SSF81321">
    <property type="entry name" value="Family A G protein-coupled receptor-like"/>
    <property type="match status" value="1"/>
</dbReference>
<evidence type="ECO:0000256" key="2">
    <source>
        <dbReference type="ARBA" id="ARBA00022614"/>
    </source>
</evidence>
<feature type="domain" description="G-protein coupled receptors family 1 profile" evidence="8">
    <location>
        <begin position="1"/>
        <end position="158"/>
    </location>
</feature>
<dbReference type="STRING" id="45351.A7RJD2"/>
<feature type="transmembrane region" description="Helical" evidence="7">
    <location>
        <begin position="42"/>
        <end position="64"/>
    </location>
</feature>
<dbReference type="AlphaFoldDB" id="A7RJD2"/>
<dbReference type="PhylomeDB" id="A7RJD2"/>
<dbReference type="PANTHER" id="PTHR24372">
    <property type="entry name" value="GLYCOPROTEIN HORMONE RECEPTOR"/>
    <property type="match status" value="1"/>
</dbReference>
<keyword evidence="6 7" id="KW-0472">Membrane</keyword>
<dbReference type="InParanoid" id="A7RJD2"/>
<evidence type="ECO:0000313" key="10">
    <source>
        <dbReference type="Proteomes" id="UP000001593"/>
    </source>
</evidence>
<evidence type="ECO:0000256" key="7">
    <source>
        <dbReference type="SAM" id="Phobius"/>
    </source>
</evidence>
<dbReference type="GO" id="GO:0004930">
    <property type="term" value="F:G protein-coupled receptor activity"/>
    <property type="evidence" value="ECO:0007669"/>
    <property type="project" value="InterPro"/>
</dbReference>
<feature type="transmembrane region" description="Helical" evidence="7">
    <location>
        <begin position="128"/>
        <end position="151"/>
    </location>
</feature>
<evidence type="ECO:0000256" key="3">
    <source>
        <dbReference type="ARBA" id="ARBA00022692"/>
    </source>
</evidence>
<comment type="subcellular location">
    <subcellularLocation>
        <location evidence="1">Membrane</location>
    </subcellularLocation>
</comment>
<evidence type="ECO:0000256" key="4">
    <source>
        <dbReference type="ARBA" id="ARBA00022737"/>
    </source>
</evidence>
<organism evidence="9 10">
    <name type="scientific">Nematostella vectensis</name>
    <name type="common">Starlet sea anemone</name>
    <dbReference type="NCBI Taxonomy" id="45351"/>
    <lineage>
        <taxon>Eukaryota</taxon>
        <taxon>Metazoa</taxon>
        <taxon>Cnidaria</taxon>
        <taxon>Anthozoa</taxon>
        <taxon>Hexacorallia</taxon>
        <taxon>Actiniaria</taxon>
        <taxon>Edwardsiidae</taxon>
        <taxon>Nematostella</taxon>
    </lineage>
</organism>
<gene>
    <name evidence="9" type="ORF">NEMVEDRAFT_v1g83953</name>
</gene>
<evidence type="ECO:0000256" key="6">
    <source>
        <dbReference type="ARBA" id="ARBA00023136"/>
    </source>
</evidence>
<dbReference type="Proteomes" id="UP000001593">
    <property type="component" value="Unassembled WGS sequence"/>
</dbReference>
<accession>A7RJD2</accession>
<sequence length="158" mass="18002">MLLVANLAFADFLNGLYSLSITAVRQQRTFQEMLKFTSTSCSYLGFPWMFATELSVNTLFVLAVERFLSIVYSTKPRYRLMLRSCVVVIAVIWIYSLLLAVLPLVGVADYSITLFCVPIYPVKSIPAQFWFSFYVTGTVAITYLVTIPLYVKLYRAVK</sequence>
<dbReference type="Gene3D" id="1.20.1070.10">
    <property type="entry name" value="Rhodopsin 7-helix transmembrane proteins"/>
    <property type="match status" value="1"/>
</dbReference>
<keyword evidence="5 7" id="KW-1133">Transmembrane helix</keyword>
<dbReference type="PANTHER" id="PTHR24372:SF77">
    <property type="entry name" value="G-PROTEIN COUPLED RECEPTORS FAMILY 1 PROFILE DOMAIN-CONTAINING PROTEIN"/>
    <property type="match status" value="1"/>
</dbReference>
<proteinExistence type="predicted"/>
<reference evidence="9 10" key="1">
    <citation type="journal article" date="2007" name="Science">
        <title>Sea anemone genome reveals ancestral eumetazoan gene repertoire and genomic organization.</title>
        <authorList>
            <person name="Putnam N.H."/>
            <person name="Srivastava M."/>
            <person name="Hellsten U."/>
            <person name="Dirks B."/>
            <person name="Chapman J."/>
            <person name="Salamov A."/>
            <person name="Terry A."/>
            <person name="Shapiro H."/>
            <person name="Lindquist E."/>
            <person name="Kapitonov V.V."/>
            <person name="Jurka J."/>
            <person name="Genikhovich G."/>
            <person name="Grigoriev I.V."/>
            <person name="Lucas S.M."/>
            <person name="Steele R.E."/>
            <person name="Finnerty J.R."/>
            <person name="Technau U."/>
            <person name="Martindale M.Q."/>
            <person name="Rokhsar D.S."/>
        </authorList>
    </citation>
    <scope>NUCLEOTIDE SEQUENCE [LARGE SCALE GENOMIC DNA]</scope>
    <source>
        <strain evidence="10">CH2 X CH6</strain>
    </source>
</reference>
<protein>
    <recommendedName>
        <fullName evidence="8">G-protein coupled receptors family 1 profile domain-containing protein</fullName>
    </recommendedName>
</protein>
<dbReference type="InterPro" id="IPR017452">
    <property type="entry name" value="GPCR_Rhodpsn_7TM"/>
</dbReference>
<keyword evidence="10" id="KW-1185">Reference proteome</keyword>
<keyword evidence="2" id="KW-0433">Leucine-rich repeat</keyword>
<dbReference type="PROSITE" id="PS50262">
    <property type="entry name" value="G_PROTEIN_RECEP_F1_2"/>
    <property type="match status" value="1"/>
</dbReference>
<dbReference type="InterPro" id="IPR000276">
    <property type="entry name" value="GPCR_Rhodpsn"/>
</dbReference>
<dbReference type="GO" id="GO:0016020">
    <property type="term" value="C:membrane"/>
    <property type="evidence" value="ECO:0007669"/>
    <property type="project" value="UniProtKB-SubCell"/>
</dbReference>
<feature type="non-terminal residue" evidence="9">
    <location>
        <position position="158"/>
    </location>
</feature>
<keyword evidence="4" id="KW-0677">Repeat</keyword>
<dbReference type="HOGENOM" id="CLU_1673662_0_0_1"/>
<keyword evidence="3 7" id="KW-0812">Transmembrane</keyword>
<evidence type="ECO:0000256" key="1">
    <source>
        <dbReference type="ARBA" id="ARBA00004370"/>
    </source>
</evidence>
<evidence type="ECO:0000256" key="5">
    <source>
        <dbReference type="ARBA" id="ARBA00022989"/>
    </source>
</evidence>
<feature type="transmembrane region" description="Helical" evidence="7">
    <location>
        <begin position="85"/>
        <end position="108"/>
    </location>
</feature>
<dbReference type="eggNOG" id="KOG2087">
    <property type="taxonomic scope" value="Eukaryota"/>
</dbReference>
<dbReference type="PROSITE" id="PS00237">
    <property type="entry name" value="G_PROTEIN_RECEP_F1_1"/>
    <property type="match status" value="1"/>
</dbReference>
<evidence type="ECO:0000259" key="8">
    <source>
        <dbReference type="PROSITE" id="PS50262"/>
    </source>
</evidence>